<gene>
    <name evidence="1" type="ORF">SAMN04487951_102171</name>
</gene>
<accession>A0A1G9YHV9</accession>
<organism evidence="1 2">
    <name type="scientific">Vreelandella arcis</name>
    <dbReference type="NCBI Taxonomy" id="416873"/>
    <lineage>
        <taxon>Bacteria</taxon>
        <taxon>Pseudomonadati</taxon>
        <taxon>Pseudomonadota</taxon>
        <taxon>Gammaproteobacteria</taxon>
        <taxon>Oceanospirillales</taxon>
        <taxon>Halomonadaceae</taxon>
        <taxon>Vreelandella</taxon>
    </lineage>
</organism>
<evidence type="ECO:0000313" key="1">
    <source>
        <dbReference type="EMBL" id="SDN08580.1"/>
    </source>
</evidence>
<keyword evidence="2" id="KW-1185">Reference proteome</keyword>
<dbReference type="RefSeq" id="WP_089702266.1">
    <property type="nucleotide sequence ID" value="NZ_FNII01000002.1"/>
</dbReference>
<dbReference type="Proteomes" id="UP000199677">
    <property type="component" value="Unassembled WGS sequence"/>
</dbReference>
<proteinExistence type="predicted"/>
<dbReference type="EMBL" id="FNII01000002">
    <property type="protein sequence ID" value="SDN08580.1"/>
    <property type="molecule type" value="Genomic_DNA"/>
</dbReference>
<reference evidence="2" key="1">
    <citation type="submission" date="2016-10" db="EMBL/GenBank/DDBJ databases">
        <authorList>
            <person name="Varghese N."/>
            <person name="Submissions S."/>
        </authorList>
    </citation>
    <scope>NUCLEOTIDE SEQUENCE [LARGE SCALE GENOMIC DNA]</scope>
    <source>
        <strain evidence="2">CGMCC 1.6494</strain>
    </source>
</reference>
<evidence type="ECO:0000313" key="2">
    <source>
        <dbReference type="Proteomes" id="UP000199677"/>
    </source>
</evidence>
<dbReference type="AlphaFoldDB" id="A0A1G9YHV9"/>
<sequence length="108" mass="12693">MKYQKVHKPLDERDKLRKFRELDDEFAQALRQLDDPNSTMDIPTGPPVRSLEALEEEEAEKGVQVREELFQQRFEALLTEYGISQHDLRLLIETLLTAGRWTEEQVPV</sequence>
<protein>
    <submittedName>
        <fullName evidence="1">Uncharacterized protein</fullName>
    </submittedName>
</protein>
<name>A0A1G9YHV9_9GAMM</name>
<dbReference type="OrthoDB" id="6173643at2"/>